<evidence type="ECO:0000256" key="3">
    <source>
        <dbReference type="SAM" id="Phobius"/>
    </source>
</evidence>
<comment type="subcellular location">
    <subcellularLocation>
        <location evidence="1">Membrane</location>
        <topology evidence="1">Multi-pass membrane protein</topology>
    </subcellularLocation>
</comment>
<reference evidence="5 6" key="1">
    <citation type="submission" date="2014-04" db="EMBL/GenBank/DDBJ databases">
        <authorList>
            <consortium name="DOE Joint Genome Institute"/>
            <person name="Kuo A."/>
            <person name="Girlanda M."/>
            <person name="Perotto S."/>
            <person name="Kohler A."/>
            <person name="Nagy L.G."/>
            <person name="Floudas D."/>
            <person name="Copeland A."/>
            <person name="Barry K.W."/>
            <person name="Cichocki N."/>
            <person name="Veneault-Fourrey C."/>
            <person name="LaButti K."/>
            <person name="Lindquist E.A."/>
            <person name="Lipzen A."/>
            <person name="Lundell T."/>
            <person name="Morin E."/>
            <person name="Murat C."/>
            <person name="Sun H."/>
            <person name="Tunlid A."/>
            <person name="Henrissat B."/>
            <person name="Grigoriev I.V."/>
            <person name="Hibbett D.S."/>
            <person name="Martin F."/>
            <person name="Nordberg H.P."/>
            <person name="Cantor M.N."/>
            <person name="Hua S.X."/>
        </authorList>
    </citation>
    <scope>NUCLEOTIDE SEQUENCE [LARGE SCALE GENOMIC DNA]</scope>
    <source>
        <strain evidence="5 6">MUT 4182</strain>
    </source>
</reference>
<feature type="transmembrane region" description="Helical" evidence="3">
    <location>
        <begin position="319"/>
        <end position="341"/>
    </location>
</feature>
<organism evidence="5 6">
    <name type="scientific">Tulasnella calospora MUT 4182</name>
    <dbReference type="NCBI Taxonomy" id="1051891"/>
    <lineage>
        <taxon>Eukaryota</taxon>
        <taxon>Fungi</taxon>
        <taxon>Dikarya</taxon>
        <taxon>Basidiomycota</taxon>
        <taxon>Agaricomycotina</taxon>
        <taxon>Agaricomycetes</taxon>
        <taxon>Cantharellales</taxon>
        <taxon>Tulasnellaceae</taxon>
        <taxon>Tulasnella</taxon>
    </lineage>
</organism>
<feature type="domain" description="Major facilitator superfamily (MFS) profile" evidence="4">
    <location>
        <begin position="189"/>
        <end position="380"/>
    </location>
</feature>
<dbReference type="PANTHER" id="PTHR11360">
    <property type="entry name" value="MONOCARBOXYLATE TRANSPORTER"/>
    <property type="match status" value="1"/>
</dbReference>
<proteinExistence type="inferred from homology"/>
<evidence type="ECO:0000313" key="5">
    <source>
        <dbReference type="EMBL" id="KIO24133.1"/>
    </source>
</evidence>
<protein>
    <recommendedName>
        <fullName evidence="4">Major facilitator superfamily (MFS) profile domain-containing protein</fullName>
    </recommendedName>
</protein>
<dbReference type="PROSITE" id="PS50850">
    <property type="entry name" value="MFS"/>
    <property type="match status" value="1"/>
</dbReference>
<feature type="transmembrane region" description="Helical" evidence="3">
    <location>
        <begin position="283"/>
        <end position="307"/>
    </location>
</feature>
<dbReference type="EMBL" id="KN823068">
    <property type="protein sequence ID" value="KIO24133.1"/>
    <property type="molecule type" value="Genomic_DNA"/>
</dbReference>
<feature type="transmembrane region" description="Helical" evidence="3">
    <location>
        <begin position="85"/>
        <end position="109"/>
    </location>
</feature>
<keyword evidence="3" id="KW-1133">Transmembrane helix</keyword>
<sequence length="380" mass="40346">MLTACTFGLVNSWGVFQSHYQEVILPDVNPSTLAWIGSVQYSLVFMPGLFAGRLFDIGFFHPMLMSASCLLVIATFLVAECHEFWQFMLAQGIATGVGCGFIFGGALPVASHWFKKKRSTAFGVIATGSSYGGTVFPIITRNLIPRIGFPWTMRILGFIILGHLILANLLVRRRLPPVKVAGGLFNLAAFKSPPYSLYVANATIAFLGLYACLTFIDVSAVNAGISPDFSFYLVSLGNAGSGCGRILSGILSDKAGSLNILIPFSVFAAVFTVIWPWCTTKGSLIAIALLYGISSGAFVGLLAVPVAQLGGTGDIGRRTGMLFTVASIGAVVGPPINGAIYSRYNSFHQVGIFAGCMILAGAILMTASRYSALGGWRGKF</sequence>
<dbReference type="Gene3D" id="1.20.1250.20">
    <property type="entry name" value="MFS general substrate transporter like domains"/>
    <property type="match status" value="2"/>
</dbReference>
<dbReference type="HOGENOM" id="CLU_001265_1_1_1"/>
<evidence type="ECO:0000313" key="6">
    <source>
        <dbReference type="Proteomes" id="UP000054248"/>
    </source>
</evidence>
<feature type="transmembrane region" description="Helical" evidence="3">
    <location>
        <begin position="33"/>
        <end position="52"/>
    </location>
</feature>
<feature type="transmembrane region" description="Helical" evidence="3">
    <location>
        <begin position="121"/>
        <end position="139"/>
    </location>
</feature>
<keyword evidence="3" id="KW-0812">Transmembrane</keyword>
<feature type="transmembrane region" description="Helical" evidence="3">
    <location>
        <begin position="195"/>
        <end position="216"/>
    </location>
</feature>
<dbReference type="OrthoDB" id="6509908at2759"/>
<dbReference type="Pfam" id="PF07690">
    <property type="entry name" value="MFS_1"/>
    <property type="match status" value="1"/>
</dbReference>
<evidence type="ECO:0000256" key="1">
    <source>
        <dbReference type="ARBA" id="ARBA00004141"/>
    </source>
</evidence>
<accession>A0A0C3KRQ7</accession>
<dbReference type="Proteomes" id="UP000054248">
    <property type="component" value="Unassembled WGS sequence"/>
</dbReference>
<feature type="transmembrane region" description="Helical" evidence="3">
    <location>
        <begin position="347"/>
        <end position="367"/>
    </location>
</feature>
<feature type="transmembrane region" description="Helical" evidence="3">
    <location>
        <begin position="59"/>
        <end position="79"/>
    </location>
</feature>
<gene>
    <name evidence="5" type="ORF">M407DRAFT_77354</name>
</gene>
<dbReference type="InterPro" id="IPR050327">
    <property type="entry name" value="Proton-linked_MCT"/>
</dbReference>
<dbReference type="PANTHER" id="PTHR11360:SF234">
    <property type="entry name" value="MFS-TYPE TRANSPORTER DBAD-RELATED"/>
    <property type="match status" value="1"/>
</dbReference>
<evidence type="ECO:0000259" key="4">
    <source>
        <dbReference type="PROSITE" id="PS50850"/>
    </source>
</evidence>
<dbReference type="InterPro" id="IPR036259">
    <property type="entry name" value="MFS_trans_sf"/>
</dbReference>
<keyword evidence="6" id="KW-1185">Reference proteome</keyword>
<feature type="transmembrane region" description="Helical" evidence="3">
    <location>
        <begin position="151"/>
        <end position="171"/>
    </location>
</feature>
<dbReference type="SUPFAM" id="SSF103473">
    <property type="entry name" value="MFS general substrate transporter"/>
    <property type="match status" value="1"/>
</dbReference>
<dbReference type="InterPro" id="IPR020846">
    <property type="entry name" value="MFS_dom"/>
</dbReference>
<keyword evidence="3" id="KW-0472">Membrane</keyword>
<feature type="transmembrane region" description="Helical" evidence="3">
    <location>
        <begin position="231"/>
        <end position="251"/>
    </location>
</feature>
<dbReference type="GO" id="GO:0016020">
    <property type="term" value="C:membrane"/>
    <property type="evidence" value="ECO:0007669"/>
    <property type="project" value="UniProtKB-SubCell"/>
</dbReference>
<dbReference type="InterPro" id="IPR011701">
    <property type="entry name" value="MFS"/>
</dbReference>
<comment type="similarity">
    <text evidence="2">Belongs to the major facilitator superfamily. Monocarboxylate porter (TC 2.A.1.13) family.</text>
</comment>
<feature type="transmembrane region" description="Helical" evidence="3">
    <location>
        <begin position="258"/>
        <end position="277"/>
    </location>
</feature>
<evidence type="ECO:0000256" key="2">
    <source>
        <dbReference type="ARBA" id="ARBA00006727"/>
    </source>
</evidence>
<dbReference type="GO" id="GO:0022857">
    <property type="term" value="F:transmembrane transporter activity"/>
    <property type="evidence" value="ECO:0007669"/>
    <property type="project" value="InterPro"/>
</dbReference>
<name>A0A0C3KRQ7_9AGAM</name>
<reference evidence="6" key="2">
    <citation type="submission" date="2015-01" db="EMBL/GenBank/DDBJ databases">
        <title>Evolutionary Origins and Diversification of the Mycorrhizal Mutualists.</title>
        <authorList>
            <consortium name="DOE Joint Genome Institute"/>
            <consortium name="Mycorrhizal Genomics Consortium"/>
            <person name="Kohler A."/>
            <person name="Kuo A."/>
            <person name="Nagy L.G."/>
            <person name="Floudas D."/>
            <person name="Copeland A."/>
            <person name="Barry K.W."/>
            <person name="Cichocki N."/>
            <person name="Veneault-Fourrey C."/>
            <person name="LaButti K."/>
            <person name="Lindquist E.A."/>
            <person name="Lipzen A."/>
            <person name="Lundell T."/>
            <person name="Morin E."/>
            <person name="Murat C."/>
            <person name="Riley R."/>
            <person name="Ohm R."/>
            <person name="Sun H."/>
            <person name="Tunlid A."/>
            <person name="Henrissat B."/>
            <person name="Grigoriev I.V."/>
            <person name="Hibbett D.S."/>
            <person name="Martin F."/>
        </authorList>
    </citation>
    <scope>NUCLEOTIDE SEQUENCE [LARGE SCALE GENOMIC DNA]</scope>
    <source>
        <strain evidence="6">MUT 4182</strain>
    </source>
</reference>
<dbReference type="AlphaFoldDB" id="A0A0C3KRQ7"/>